<dbReference type="Pfam" id="PF08281">
    <property type="entry name" value="Sigma70_r4_2"/>
    <property type="match status" value="1"/>
</dbReference>
<dbReference type="InterPro" id="IPR013325">
    <property type="entry name" value="RNA_pol_sigma_r2"/>
</dbReference>
<dbReference type="InterPro" id="IPR032710">
    <property type="entry name" value="NTF2-like_dom_sf"/>
</dbReference>
<keyword evidence="10" id="KW-1185">Reference proteome</keyword>
<evidence type="ECO:0000256" key="3">
    <source>
        <dbReference type="ARBA" id="ARBA00023015"/>
    </source>
</evidence>
<dbReference type="InterPro" id="IPR013324">
    <property type="entry name" value="RNA_pol_sigma_r3/r4-like"/>
</dbReference>
<dbReference type="EMBL" id="AP019860">
    <property type="protein sequence ID" value="BBM84562.1"/>
    <property type="molecule type" value="Genomic_DNA"/>
</dbReference>
<dbReference type="Proteomes" id="UP000326354">
    <property type="component" value="Chromosome"/>
</dbReference>
<comment type="similarity">
    <text evidence="1">Belongs to the sigma-70 factor family. ECF subfamily.</text>
</comment>
<dbReference type="OrthoDB" id="9785675at2"/>
<dbReference type="InterPro" id="IPR036388">
    <property type="entry name" value="WH-like_DNA-bd_sf"/>
</dbReference>
<dbReference type="KEGG" id="uam:UABAM_02923"/>
<dbReference type="InterPro" id="IPR014284">
    <property type="entry name" value="RNA_pol_sigma-70_dom"/>
</dbReference>
<dbReference type="Gene3D" id="3.10.450.50">
    <property type="match status" value="1"/>
</dbReference>
<evidence type="ECO:0000259" key="7">
    <source>
        <dbReference type="Pfam" id="PF04542"/>
    </source>
</evidence>
<protein>
    <submittedName>
        <fullName evidence="9">DNA-directed RNA polymerase sigma-70 factor</fullName>
    </submittedName>
</protein>
<dbReference type="NCBIfam" id="TIGR02937">
    <property type="entry name" value="sigma70-ECF"/>
    <property type="match status" value="1"/>
</dbReference>
<dbReference type="InterPro" id="IPR013249">
    <property type="entry name" value="RNA_pol_sigma70_r4_t2"/>
</dbReference>
<dbReference type="CDD" id="cd06171">
    <property type="entry name" value="Sigma70_r4"/>
    <property type="match status" value="1"/>
</dbReference>
<sequence length="295" mass="34469">MDDFKKKLEENRQMFLSRVEVYRQKLHRYCSRMMGSALDGEDVVQEVLAQAYYRLSQLKQDKPIEPWLFTIAHNKCIDFLRRRKDFVHLHEDMESICDEPDTVEMSDEIKKALRVLVIQLPAMERACVILKDVLDYSLTEIAEIVGTNNGAVKSALHRGRGKLKTVSKDNKKVTPPDSLLSLYAERFNQRDWEGLRELIRQDARLQVVGAAELFQRDQITSGYFTNYQKLEIPWQVTVGKVDGKEVLICWRLEEEKWVTRTAIELKIENGQVVHIKDYIHVDYLLNEAEIESLQP</sequence>
<proteinExistence type="inferred from homology"/>
<evidence type="ECO:0000256" key="6">
    <source>
        <dbReference type="ARBA" id="ARBA00023163"/>
    </source>
</evidence>
<evidence type="ECO:0000313" key="10">
    <source>
        <dbReference type="Proteomes" id="UP000326354"/>
    </source>
</evidence>
<dbReference type="InterPro" id="IPR007627">
    <property type="entry name" value="RNA_pol_sigma70_r2"/>
</dbReference>
<dbReference type="AlphaFoldDB" id="A0A5S9ING7"/>
<evidence type="ECO:0000256" key="5">
    <source>
        <dbReference type="ARBA" id="ARBA00023125"/>
    </source>
</evidence>
<evidence type="ECO:0000256" key="1">
    <source>
        <dbReference type="ARBA" id="ARBA00010641"/>
    </source>
</evidence>
<keyword evidence="5" id="KW-0238">DNA-binding</keyword>
<dbReference type="GO" id="GO:0006352">
    <property type="term" value="P:DNA-templated transcription initiation"/>
    <property type="evidence" value="ECO:0007669"/>
    <property type="project" value="InterPro"/>
</dbReference>
<dbReference type="GO" id="GO:0003677">
    <property type="term" value="F:DNA binding"/>
    <property type="evidence" value="ECO:0007669"/>
    <property type="project" value="UniProtKB-KW"/>
</dbReference>
<organism evidence="9 10">
    <name type="scientific">Uabimicrobium amorphum</name>
    <dbReference type="NCBI Taxonomy" id="2596890"/>
    <lineage>
        <taxon>Bacteria</taxon>
        <taxon>Pseudomonadati</taxon>
        <taxon>Planctomycetota</taxon>
        <taxon>Candidatus Uabimicrobiia</taxon>
        <taxon>Candidatus Uabimicrobiales</taxon>
        <taxon>Candidatus Uabimicrobiaceae</taxon>
        <taxon>Candidatus Uabimicrobium</taxon>
    </lineage>
</organism>
<dbReference type="PANTHER" id="PTHR43133">
    <property type="entry name" value="RNA POLYMERASE ECF-TYPE SIGMA FACTO"/>
    <property type="match status" value="1"/>
</dbReference>
<dbReference type="Gene3D" id="1.10.10.10">
    <property type="entry name" value="Winged helix-like DNA-binding domain superfamily/Winged helix DNA-binding domain"/>
    <property type="match status" value="1"/>
</dbReference>
<evidence type="ECO:0000256" key="4">
    <source>
        <dbReference type="ARBA" id="ARBA00023082"/>
    </source>
</evidence>
<reference evidence="9 10" key="1">
    <citation type="submission" date="2019-08" db="EMBL/GenBank/DDBJ databases">
        <title>Complete genome sequence of Candidatus Uab amorphum.</title>
        <authorList>
            <person name="Shiratori T."/>
            <person name="Suzuki S."/>
            <person name="Kakizawa Y."/>
            <person name="Ishida K."/>
        </authorList>
    </citation>
    <scope>NUCLEOTIDE SEQUENCE [LARGE SCALE GENOMIC DNA]</scope>
    <source>
        <strain evidence="9 10">SRT547</strain>
    </source>
</reference>
<dbReference type="RefSeq" id="WP_151968707.1">
    <property type="nucleotide sequence ID" value="NZ_AP019860.1"/>
</dbReference>
<dbReference type="InterPro" id="IPR039425">
    <property type="entry name" value="RNA_pol_sigma-70-like"/>
</dbReference>
<dbReference type="SUPFAM" id="SSF54427">
    <property type="entry name" value="NTF2-like"/>
    <property type="match status" value="1"/>
</dbReference>
<accession>A0A5S9ING7</accession>
<evidence type="ECO:0000313" key="9">
    <source>
        <dbReference type="EMBL" id="BBM84562.1"/>
    </source>
</evidence>
<dbReference type="Pfam" id="PF04542">
    <property type="entry name" value="Sigma70_r2"/>
    <property type="match status" value="1"/>
</dbReference>
<keyword evidence="6" id="KW-0804">Transcription</keyword>
<evidence type="ECO:0000256" key="2">
    <source>
        <dbReference type="ARBA" id="ARBA00011344"/>
    </source>
</evidence>
<keyword evidence="3" id="KW-0805">Transcription regulation</keyword>
<comment type="subunit">
    <text evidence="2">Interacts transiently with the RNA polymerase catalytic core formed by RpoA, RpoB, RpoC and RpoZ (2 alpha, 1 beta, 1 beta' and 1 omega subunit) to form the RNA polymerase holoenzyme that can initiate transcription.</text>
</comment>
<name>A0A5S9ING7_UABAM</name>
<dbReference type="PANTHER" id="PTHR43133:SF8">
    <property type="entry name" value="RNA POLYMERASE SIGMA FACTOR HI_1459-RELATED"/>
    <property type="match status" value="1"/>
</dbReference>
<evidence type="ECO:0000259" key="8">
    <source>
        <dbReference type="Pfam" id="PF08281"/>
    </source>
</evidence>
<gene>
    <name evidence="9" type="ORF">UABAM_02923</name>
</gene>
<feature type="domain" description="RNA polymerase sigma factor 70 region 4 type 2" evidence="8">
    <location>
        <begin position="112"/>
        <end position="163"/>
    </location>
</feature>
<dbReference type="GO" id="GO:0000428">
    <property type="term" value="C:DNA-directed RNA polymerase complex"/>
    <property type="evidence" value="ECO:0007669"/>
    <property type="project" value="UniProtKB-KW"/>
</dbReference>
<keyword evidence="4" id="KW-0731">Sigma factor</keyword>
<dbReference type="SUPFAM" id="SSF88946">
    <property type="entry name" value="Sigma2 domain of RNA polymerase sigma factors"/>
    <property type="match status" value="1"/>
</dbReference>
<dbReference type="GO" id="GO:0016987">
    <property type="term" value="F:sigma factor activity"/>
    <property type="evidence" value="ECO:0007669"/>
    <property type="project" value="UniProtKB-KW"/>
</dbReference>
<dbReference type="Gene3D" id="1.10.1740.10">
    <property type="match status" value="1"/>
</dbReference>
<keyword evidence="9" id="KW-0240">DNA-directed RNA polymerase</keyword>
<dbReference type="SUPFAM" id="SSF88659">
    <property type="entry name" value="Sigma3 and sigma4 domains of RNA polymerase sigma factors"/>
    <property type="match status" value="1"/>
</dbReference>
<feature type="domain" description="RNA polymerase sigma-70 region 2" evidence="7">
    <location>
        <begin position="19"/>
        <end position="84"/>
    </location>
</feature>